<evidence type="ECO:0000313" key="1">
    <source>
        <dbReference type="EMBL" id="MED6188585.1"/>
    </source>
</evidence>
<name>A0ABU6WW71_9FABA</name>
<feature type="non-terminal residue" evidence="1">
    <location>
        <position position="109"/>
    </location>
</feature>
<evidence type="ECO:0000313" key="2">
    <source>
        <dbReference type="Proteomes" id="UP001341840"/>
    </source>
</evidence>
<keyword evidence="2" id="KW-1185">Reference proteome</keyword>
<dbReference type="EMBL" id="JASCZI010182772">
    <property type="protein sequence ID" value="MED6188585.1"/>
    <property type="molecule type" value="Genomic_DNA"/>
</dbReference>
<protein>
    <submittedName>
        <fullName evidence="1">Uncharacterized protein</fullName>
    </submittedName>
</protein>
<proteinExistence type="predicted"/>
<gene>
    <name evidence="1" type="ORF">PIB30_087266</name>
</gene>
<dbReference type="Proteomes" id="UP001341840">
    <property type="component" value="Unassembled WGS sequence"/>
</dbReference>
<accession>A0ABU6WW71</accession>
<sequence length="109" mass="11779">MVLLGEVTHQPPTLSFSSSIFFTNLKISKLPSQSKPLTFPPKPFSHSCALSLFVACKAATLPVLSFSGDKIGEAQLDLCAAPLDTTRAVVYRAIITDLQNKRRGTATTR</sequence>
<reference evidence="1 2" key="1">
    <citation type="journal article" date="2023" name="Plants (Basel)">
        <title>Bridging the Gap: Combining Genomics and Transcriptomics Approaches to Understand Stylosanthes scabra, an Orphan Legume from the Brazilian Caatinga.</title>
        <authorList>
            <person name="Ferreira-Neto J.R.C."/>
            <person name="da Silva M.D."/>
            <person name="Binneck E."/>
            <person name="de Melo N.F."/>
            <person name="da Silva R.H."/>
            <person name="de Melo A.L.T.M."/>
            <person name="Pandolfi V."/>
            <person name="Bustamante F.O."/>
            <person name="Brasileiro-Vidal A.C."/>
            <person name="Benko-Iseppon A.M."/>
        </authorList>
    </citation>
    <scope>NUCLEOTIDE SEQUENCE [LARGE SCALE GENOMIC DNA]</scope>
    <source>
        <tissue evidence="1">Leaves</tissue>
    </source>
</reference>
<comment type="caution">
    <text evidence="1">The sequence shown here is derived from an EMBL/GenBank/DDBJ whole genome shotgun (WGS) entry which is preliminary data.</text>
</comment>
<organism evidence="1 2">
    <name type="scientific">Stylosanthes scabra</name>
    <dbReference type="NCBI Taxonomy" id="79078"/>
    <lineage>
        <taxon>Eukaryota</taxon>
        <taxon>Viridiplantae</taxon>
        <taxon>Streptophyta</taxon>
        <taxon>Embryophyta</taxon>
        <taxon>Tracheophyta</taxon>
        <taxon>Spermatophyta</taxon>
        <taxon>Magnoliopsida</taxon>
        <taxon>eudicotyledons</taxon>
        <taxon>Gunneridae</taxon>
        <taxon>Pentapetalae</taxon>
        <taxon>rosids</taxon>
        <taxon>fabids</taxon>
        <taxon>Fabales</taxon>
        <taxon>Fabaceae</taxon>
        <taxon>Papilionoideae</taxon>
        <taxon>50 kb inversion clade</taxon>
        <taxon>dalbergioids sensu lato</taxon>
        <taxon>Dalbergieae</taxon>
        <taxon>Pterocarpus clade</taxon>
        <taxon>Stylosanthes</taxon>
    </lineage>
</organism>